<accession>A0A1H8S3N0</accession>
<evidence type="ECO:0000313" key="2">
    <source>
        <dbReference type="Proteomes" id="UP000198942"/>
    </source>
</evidence>
<dbReference type="RefSeq" id="WP_091218325.1">
    <property type="nucleotide sequence ID" value="NZ_FOCL01000011.1"/>
</dbReference>
<dbReference type="AlphaFoldDB" id="A0A1H8S3N0"/>
<sequence length="257" mass="29769">MGLFDLFKRKQTEQIQPIAQLQKEEPVTKYSDYNDYLIEGLKDRLIEMGHEVERHPQHLTLILNSGLEISTSIIDVPDAHPFLIQLNILTRHPIYLEQGIYECLAGIGETMDKRITSALDNYVNFVFSAIIGGFTDTHEPETDMLVITNEREILWHPKIGDLMVQGQWGEMPDGIYLFEILRDKIKSVLIDNKFNSLKIYISKRADGTIIGECVFNNRQWNDGLDEVTKHAESWIVKGDFMALKQFIMFRRCDAYDK</sequence>
<reference evidence="2" key="1">
    <citation type="submission" date="2016-10" db="EMBL/GenBank/DDBJ databases">
        <authorList>
            <person name="Varghese N."/>
            <person name="Submissions S."/>
        </authorList>
    </citation>
    <scope>NUCLEOTIDE SEQUENCE [LARGE SCALE GENOMIC DNA]</scope>
    <source>
        <strain evidence="2">Gh-48</strain>
    </source>
</reference>
<gene>
    <name evidence="1" type="ORF">SAMN05192574_111162</name>
</gene>
<keyword evidence="2" id="KW-1185">Reference proteome</keyword>
<dbReference type="Pfam" id="PF19875">
    <property type="entry name" value="DUF6348"/>
    <property type="match status" value="1"/>
</dbReference>
<dbReference type="InterPro" id="IPR045929">
    <property type="entry name" value="DUF6348"/>
</dbReference>
<name>A0A1H8S3N0_9SPHI</name>
<evidence type="ECO:0000313" key="1">
    <source>
        <dbReference type="EMBL" id="SEO73146.1"/>
    </source>
</evidence>
<organism evidence="1 2">
    <name type="scientific">Mucilaginibacter gossypiicola</name>
    <dbReference type="NCBI Taxonomy" id="551995"/>
    <lineage>
        <taxon>Bacteria</taxon>
        <taxon>Pseudomonadati</taxon>
        <taxon>Bacteroidota</taxon>
        <taxon>Sphingobacteriia</taxon>
        <taxon>Sphingobacteriales</taxon>
        <taxon>Sphingobacteriaceae</taxon>
        <taxon>Mucilaginibacter</taxon>
    </lineage>
</organism>
<dbReference type="OrthoDB" id="640499at2"/>
<dbReference type="EMBL" id="FOCL01000011">
    <property type="protein sequence ID" value="SEO73146.1"/>
    <property type="molecule type" value="Genomic_DNA"/>
</dbReference>
<proteinExistence type="predicted"/>
<dbReference type="Proteomes" id="UP000198942">
    <property type="component" value="Unassembled WGS sequence"/>
</dbReference>
<protein>
    <submittedName>
        <fullName evidence="1">Uncharacterized protein</fullName>
    </submittedName>
</protein>